<evidence type="ECO:0000256" key="3">
    <source>
        <dbReference type="SAM" id="MobiDB-lite"/>
    </source>
</evidence>
<dbReference type="PANTHER" id="PTHR10073:SF54">
    <property type="entry name" value="PMS1 PROTEIN HOMOLOG 1"/>
    <property type="match status" value="1"/>
</dbReference>
<gene>
    <name evidence="5" type="ORF">LRAMOSA11012</name>
</gene>
<dbReference type="NCBIfam" id="TIGR00585">
    <property type="entry name" value="mutl"/>
    <property type="match status" value="1"/>
</dbReference>
<dbReference type="SUPFAM" id="SSF54211">
    <property type="entry name" value="Ribosomal protein S5 domain 2-like"/>
    <property type="match status" value="1"/>
</dbReference>
<dbReference type="GO" id="GO:0006298">
    <property type="term" value="P:mismatch repair"/>
    <property type="evidence" value="ECO:0007669"/>
    <property type="project" value="InterPro"/>
</dbReference>
<feature type="region of interest" description="Disordered" evidence="3">
    <location>
        <begin position="364"/>
        <end position="449"/>
    </location>
</feature>
<dbReference type="Pfam" id="PF01119">
    <property type="entry name" value="DNA_mis_repair"/>
    <property type="match status" value="1"/>
</dbReference>
<feature type="region of interest" description="Disordered" evidence="3">
    <location>
        <begin position="595"/>
        <end position="718"/>
    </location>
</feature>
<dbReference type="Gene3D" id="3.30.230.10">
    <property type="match status" value="1"/>
</dbReference>
<feature type="compositionally biased region" description="Polar residues" evidence="3">
    <location>
        <begin position="540"/>
        <end position="551"/>
    </location>
</feature>
<dbReference type="GO" id="GO:0030983">
    <property type="term" value="F:mismatched DNA binding"/>
    <property type="evidence" value="ECO:0007669"/>
    <property type="project" value="InterPro"/>
</dbReference>
<dbReference type="AlphaFoldDB" id="A0A077WSL7"/>
<dbReference type="InterPro" id="IPR020568">
    <property type="entry name" value="Ribosomal_Su5_D2-typ_SF"/>
</dbReference>
<feature type="compositionally biased region" description="Low complexity" evidence="3">
    <location>
        <begin position="380"/>
        <end position="390"/>
    </location>
</feature>
<dbReference type="SMART" id="SM01340">
    <property type="entry name" value="DNA_mis_repair"/>
    <property type="match status" value="1"/>
</dbReference>
<dbReference type="InterPro" id="IPR014721">
    <property type="entry name" value="Ribsml_uS5_D2-typ_fold_subgr"/>
</dbReference>
<feature type="compositionally biased region" description="Low complexity" evidence="3">
    <location>
        <begin position="690"/>
        <end position="703"/>
    </location>
</feature>
<dbReference type="GO" id="GO:0005524">
    <property type="term" value="F:ATP binding"/>
    <property type="evidence" value="ECO:0007669"/>
    <property type="project" value="InterPro"/>
</dbReference>
<accession>A0A077WSL7</accession>
<keyword evidence="2" id="KW-0227">DNA damage</keyword>
<sequence length="1045" mass="117295">MDSPLPHHSIQALDPVTVRSLHSGQAIVDVETIVKELVENSLDANASSIDIKLVKDNGSGISEKDRACMAVRYCTSKISTFQDIEKLTTFGFRGEALNSINDIAESMQITTKTIHDPIAKEYQLDQSGQVQSEKPSAAISKSGTMVTVHNPFSNLPVRRQVAQKGSYAFAKKVQELAIKYSIAYPSVRFALVQLSDSASHKKEPAWIKPMTSTLLEAVAYIFGTRLASMLEHCTRADDTVTLECLLPKAKSDPSIVNKGDRIYVFVNKRPINYARSELKEMISIVKKRYQQAAGSSDGASSSSSNPFMYIDIQLNADQFDVNVEPGKTAVMLHHKENIINLVMELMDQVYGAPIDKLLDRVSNQSSSNTDSLEQSKDVTESTCSQSSSQDISEHDELIESPDIDKSVSNDATSIKHVQKMTSLGDEEKSNTGDDMLADSDEDDTLKSSGNWKYSMFSQESNNDDDGEEDQLLPDDEAEETTTEESRRVPTLSVWLGSAGQQGTAPSIPSNVAKEQDMTLQPSSNTRNQHVQKPVRLRASSVESSYNQPTQDIHQRRQSVPPFESNDMDWQLERSYARSTTPAQSHQWVSSNFLNAPSLERPSSSSVTAKKQPSRKQQPTLYEMFRPRPPFAEKQSHQTLSQPCRSSSSNTTTPSISTTTTSSSTLPKASHQHIQVTTNSNIEQVSNTHPSSQSTLHQSSMSNSAIPTPRASSSPSDMMRKRQRLIHFDDEQQQHDQTLTDTLNIESNVLCNKEEILKTYHLRFAGLSGLERRSFGDPPPFSSQPSDHDTDWHIHHLDQGFVLYTRNAKHQDALGDVAYEIGIVDLARASVLYAFDCLMKDKKLIAKRGLEKTIQVTISQEDPVYSIIPELKSYDKHGVDEDGQPRIYHRVIDDRITANGFQIQWRREQQSAEIILQVICIYDLGSTLEYNISDLRELLLVIQHHATAYNEEQEDFSMMRPKKVLTYLHRVAALPQAPERQASDLQVVKHLFSNQRYLNWRKEKDANCEYQVAYEHIEDDRAVDNDMDKPSEDPIACVAYHMFPSH</sequence>
<feature type="region of interest" description="Disordered" evidence="3">
    <location>
        <begin position="476"/>
        <end position="564"/>
    </location>
</feature>
<dbReference type="GO" id="GO:0016887">
    <property type="term" value="F:ATP hydrolysis activity"/>
    <property type="evidence" value="ECO:0007669"/>
    <property type="project" value="InterPro"/>
</dbReference>
<dbReference type="EMBL" id="LK023334">
    <property type="protein sequence ID" value="CDS09652.1"/>
    <property type="molecule type" value="Genomic_DNA"/>
</dbReference>
<protein>
    <recommendedName>
        <fullName evidence="4">DNA mismatch repair protein S5 domain-containing protein</fullName>
    </recommendedName>
</protein>
<dbReference type="InterPro" id="IPR036890">
    <property type="entry name" value="HATPase_C_sf"/>
</dbReference>
<evidence type="ECO:0000256" key="2">
    <source>
        <dbReference type="ARBA" id="ARBA00022763"/>
    </source>
</evidence>
<dbReference type="SUPFAM" id="SSF55874">
    <property type="entry name" value="ATPase domain of HSP90 chaperone/DNA topoisomerase II/histidine kinase"/>
    <property type="match status" value="1"/>
</dbReference>
<feature type="compositionally biased region" description="Basic and acidic residues" evidence="3">
    <location>
        <begin position="391"/>
        <end position="407"/>
    </location>
</feature>
<dbReference type="PROSITE" id="PS00058">
    <property type="entry name" value="DNA_MISMATCH_REPAIR_1"/>
    <property type="match status" value="1"/>
</dbReference>
<proteinExistence type="inferred from homology"/>
<dbReference type="PANTHER" id="PTHR10073">
    <property type="entry name" value="DNA MISMATCH REPAIR PROTEIN MLH, PMS, MUTL"/>
    <property type="match status" value="1"/>
</dbReference>
<evidence type="ECO:0000313" key="5">
    <source>
        <dbReference type="EMBL" id="CDS09652.1"/>
    </source>
</evidence>
<dbReference type="FunFam" id="3.30.565.10:FF:000017">
    <property type="entry name" value="PMS1 homolog 1, mismatch repair system component"/>
    <property type="match status" value="1"/>
</dbReference>
<feature type="compositionally biased region" description="Polar residues" evidence="3">
    <location>
        <begin position="498"/>
        <end position="509"/>
    </location>
</feature>
<dbReference type="GO" id="GO:0032389">
    <property type="term" value="C:MutLalpha complex"/>
    <property type="evidence" value="ECO:0007669"/>
    <property type="project" value="TreeGrafter"/>
</dbReference>
<dbReference type="GO" id="GO:0140664">
    <property type="term" value="F:ATP-dependent DNA damage sensor activity"/>
    <property type="evidence" value="ECO:0007669"/>
    <property type="project" value="InterPro"/>
</dbReference>
<dbReference type="InterPro" id="IPR002099">
    <property type="entry name" value="MutL/Mlh/PMS"/>
</dbReference>
<feature type="compositionally biased region" description="Polar residues" evidence="3">
    <location>
        <begin position="517"/>
        <end position="530"/>
    </location>
</feature>
<dbReference type="InterPro" id="IPR038973">
    <property type="entry name" value="MutL/Mlh/Pms-like"/>
</dbReference>
<dbReference type="Gene3D" id="3.30.565.10">
    <property type="entry name" value="Histidine kinase-like ATPase, C-terminal domain"/>
    <property type="match status" value="1"/>
</dbReference>
<dbReference type="InterPro" id="IPR013507">
    <property type="entry name" value="DNA_mismatch_S5_2-like"/>
</dbReference>
<dbReference type="OrthoDB" id="10263226at2759"/>
<evidence type="ECO:0000259" key="4">
    <source>
        <dbReference type="SMART" id="SM01340"/>
    </source>
</evidence>
<reference evidence="5" key="1">
    <citation type="journal article" date="2014" name="Genome Announc.">
        <title>De novo whole-genome sequence and genome annotation of Lichtheimia ramosa.</title>
        <authorList>
            <person name="Linde J."/>
            <person name="Schwartze V."/>
            <person name="Binder U."/>
            <person name="Lass-Florl C."/>
            <person name="Voigt K."/>
            <person name="Horn F."/>
        </authorList>
    </citation>
    <scope>NUCLEOTIDE SEQUENCE</scope>
    <source>
        <strain evidence="5">JMRC FSU:6197</strain>
    </source>
</reference>
<evidence type="ECO:0000256" key="1">
    <source>
        <dbReference type="ARBA" id="ARBA00006082"/>
    </source>
</evidence>
<feature type="compositionally biased region" description="Polar residues" evidence="3">
    <location>
        <begin position="671"/>
        <end position="689"/>
    </location>
</feature>
<feature type="compositionally biased region" description="Low complexity" evidence="3">
    <location>
        <begin position="645"/>
        <end position="664"/>
    </location>
</feature>
<comment type="similarity">
    <text evidence="1">Belongs to the DNA mismatch repair MutL/HexB family.</text>
</comment>
<dbReference type="InterPro" id="IPR014762">
    <property type="entry name" value="DNA_mismatch_repair_CS"/>
</dbReference>
<name>A0A077WSL7_9FUNG</name>
<organism evidence="5">
    <name type="scientific">Lichtheimia ramosa</name>
    <dbReference type="NCBI Taxonomy" id="688394"/>
    <lineage>
        <taxon>Eukaryota</taxon>
        <taxon>Fungi</taxon>
        <taxon>Fungi incertae sedis</taxon>
        <taxon>Mucoromycota</taxon>
        <taxon>Mucoromycotina</taxon>
        <taxon>Mucoromycetes</taxon>
        <taxon>Mucorales</taxon>
        <taxon>Lichtheimiaceae</taxon>
        <taxon>Lichtheimia</taxon>
    </lineage>
</organism>
<feature type="compositionally biased region" description="Polar residues" evidence="3">
    <location>
        <begin position="595"/>
        <end position="619"/>
    </location>
</feature>
<feature type="domain" description="DNA mismatch repair protein S5" evidence="4">
    <location>
        <begin position="218"/>
        <end position="351"/>
    </location>
</feature>